<sequence length="132" mass="13946">MESLGGRAGTSLTPELDQRVIWLGLTGSRSATVKWTGILPEISGQEITLGLAFDSSLEFGGGEGKWKGRRLFSCEPGCGLFVPASSVIAEACLVPHLSNNVTESNSSRSSVSSHSSSATNPKNVLRQLFVVH</sequence>
<dbReference type="InterPro" id="IPR000938">
    <property type="entry name" value="CAP-Gly_domain"/>
</dbReference>
<dbReference type="InterPro" id="IPR036859">
    <property type="entry name" value="CAP-Gly_dom_sf"/>
</dbReference>
<dbReference type="EMBL" id="HBUF01567716">
    <property type="protein sequence ID" value="CAG6765267.1"/>
    <property type="molecule type" value="Transcribed_RNA"/>
</dbReference>
<proteinExistence type="predicted"/>
<organism evidence="2">
    <name type="scientific">Cacopsylla melanoneura</name>
    <dbReference type="NCBI Taxonomy" id="428564"/>
    <lineage>
        <taxon>Eukaryota</taxon>
        <taxon>Metazoa</taxon>
        <taxon>Ecdysozoa</taxon>
        <taxon>Arthropoda</taxon>
        <taxon>Hexapoda</taxon>
        <taxon>Insecta</taxon>
        <taxon>Pterygota</taxon>
        <taxon>Neoptera</taxon>
        <taxon>Paraneoptera</taxon>
        <taxon>Hemiptera</taxon>
        <taxon>Sternorrhyncha</taxon>
        <taxon>Psylloidea</taxon>
        <taxon>Psyllidae</taxon>
        <taxon>Psyllinae</taxon>
        <taxon>Cacopsylla</taxon>
    </lineage>
</organism>
<dbReference type="EMBL" id="HBUF01171016">
    <property type="protein sequence ID" value="CAG6652354.1"/>
    <property type="molecule type" value="Transcribed_RNA"/>
</dbReference>
<protein>
    <recommendedName>
        <fullName evidence="1">CAP-Gly domain-containing protein</fullName>
    </recommendedName>
</protein>
<reference evidence="2" key="1">
    <citation type="submission" date="2021-05" db="EMBL/GenBank/DDBJ databases">
        <authorList>
            <person name="Alioto T."/>
            <person name="Alioto T."/>
            <person name="Gomez Garrido J."/>
        </authorList>
    </citation>
    <scope>NUCLEOTIDE SEQUENCE</scope>
</reference>
<name>A0A8D8RJQ8_9HEMI</name>
<dbReference type="EMBL" id="HBUF01241791">
    <property type="protein sequence ID" value="CAG6677186.1"/>
    <property type="molecule type" value="Transcribed_RNA"/>
</dbReference>
<dbReference type="EMBL" id="HBUF01241793">
    <property type="protein sequence ID" value="CAG6677194.1"/>
    <property type="molecule type" value="Transcribed_RNA"/>
</dbReference>
<dbReference type="SMART" id="SM01052">
    <property type="entry name" value="CAP_GLY"/>
    <property type="match status" value="1"/>
</dbReference>
<evidence type="ECO:0000313" key="2">
    <source>
        <dbReference type="EMBL" id="CAG6652345.1"/>
    </source>
</evidence>
<dbReference type="EMBL" id="HBUF01567715">
    <property type="protein sequence ID" value="CAG6765265.1"/>
    <property type="molecule type" value="Transcribed_RNA"/>
</dbReference>
<feature type="domain" description="CAP-Gly" evidence="1">
    <location>
        <begin position="16"/>
        <end position="88"/>
    </location>
</feature>
<evidence type="ECO:0000259" key="1">
    <source>
        <dbReference type="SMART" id="SM01052"/>
    </source>
</evidence>
<dbReference type="EMBL" id="HBUF01171013">
    <property type="protein sequence ID" value="CAG6652341.1"/>
    <property type="molecule type" value="Transcribed_RNA"/>
</dbReference>
<dbReference type="Gene3D" id="2.30.30.190">
    <property type="entry name" value="CAP Gly-rich-like domain"/>
    <property type="match status" value="1"/>
</dbReference>
<dbReference type="EMBL" id="HBUF01171014">
    <property type="protein sequence ID" value="CAG6652345.1"/>
    <property type="molecule type" value="Transcribed_RNA"/>
</dbReference>
<dbReference type="EMBL" id="HBUF01171015">
    <property type="protein sequence ID" value="CAG6652349.1"/>
    <property type="molecule type" value="Transcribed_RNA"/>
</dbReference>
<accession>A0A8D8RJQ8</accession>
<dbReference type="EMBL" id="HBUF01567713">
    <property type="protein sequence ID" value="CAG6765262.1"/>
    <property type="molecule type" value="Transcribed_RNA"/>
</dbReference>
<dbReference type="AlphaFoldDB" id="A0A8D8RJQ8"/>
<dbReference type="Pfam" id="PF01302">
    <property type="entry name" value="CAP_GLY"/>
    <property type="match status" value="1"/>
</dbReference>
<dbReference type="SUPFAM" id="SSF74924">
    <property type="entry name" value="Cap-Gly domain"/>
    <property type="match status" value="1"/>
</dbReference>